<evidence type="ECO:0000256" key="1">
    <source>
        <dbReference type="SAM" id="MobiDB-lite"/>
    </source>
</evidence>
<accession>A0A9J6B7R1</accession>
<proteinExistence type="predicted"/>
<comment type="caution">
    <text evidence="2">The sequence shown here is derived from an EMBL/GenBank/DDBJ whole genome shotgun (WGS) entry which is preliminary data.</text>
</comment>
<reference evidence="2 3" key="1">
    <citation type="submission" date="2020-09" db="EMBL/GenBank/DDBJ databases">
        <title>De no assembly of potato wild relative species, Solanum commersonii.</title>
        <authorList>
            <person name="Cho K."/>
        </authorList>
    </citation>
    <scope>NUCLEOTIDE SEQUENCE [LARGE SCALE GENOMIC DNA]</scope>
    <source>
        <strain evidence="2">LZ3.2</strain>
        <tissue evidence="2">Leaf</tissue>
    </source>
</reference>
<dbReference type="AlphaFoldDB" id="A0A9J6B7R1"/>
<dbReference type="EMBL" id="JACXVP010000001">
    <property type="protein sequence ID" value="KAG5632463.1"/>
    <property type="molecule type" value="Genomic_DNA"/>
</dbReference>
<protein>
    <submittedName>
        <fullName evidence="2">Uncharacterized protein</fullName>
    </submittedName>
</protein>
<name>A0A9J6B7R1_SOLCO</name>
<keyword evidence="3" id="KW-1185">Reference proteome</keyword>
<organism evidence="2 3">
    <name type="scientific">Solanum commersonii</name>
    <name type="common">Commerson's wild potato</name>
    <name type="synonym">Commerson's nightshade</name>
    <dbReference type="NCBI Taxonomy" id="4109"/>
    <lineage>
        <taxon>Eukaryota</taxon>
        <taxon>Viridiplantae</taxon>
        <taxon>Streptophyta</taxon>
        <taxon>Embryophyta</taxon>
        <taxon>Tracheophyta</taxon>
        <taxon>Spermatophyta</taxon>
        <taxon>Magnoliopsida</taxon>
        <taxon>eudicotyledons</taxon>
        <taxon>Gunneridae</taxon>
        <taxon>Pentapetalae</taxon>
        <taxon>asterids</taxon>
        <taxon>lamiids</taxon>
        <taxon>Solanales</taxon>
        <taxon>Solanaceae</taxon>
        <taxon>Solanoideae</taxon>
        <taxon>Solaneae</taxon>
        <taxon>Solanum</taxon>
    </lineage>
</organism>
<feature type="compositionally biased region" description="Polar residues" evidence="1">
    <location>
        <begin position="40"/>
        <end position="69"/>
    </location>
</feature>
<evidence type="ECO:0000313" key="2">
    <source>
        <dbReference type="EMBL" id="KAG5632463.1"/>
    </source>
</evidence>
<dbReference type="Proteomes" id="UP000824120">
    <property type="component" value="Chromosome 1"/>
</dbReference>
<sequence>MANPLIAYSDDKSFSDLTEPRSIPASLDAPMQGEGDHSTKTSLTLLPQDSTPINPFPIGTQSPLPTYRH</sequence>
<feature type="region of interest" description="Disordered" evidence="1">
    <location>
        <begin position="1"/>
        <end position="69"/>
    </location>
</feature>
<gene>
    <name evidence="2" type="ORF">H5410_004180</name>
</gene>
<evidence type="ECO:0000313" key="3">
    <source>
        <dbReference type="Proteomes" id="UP000824120"/>
    </source>
</evidence>